<keyword evidence="2" id="KW-1185">Reference proteome</keyword>
<dbReference type="GO" id="GO:0006355">
    <property type="term" value="P:regulation of DNA-templated transcription"/>
    <property type="evidence" value="ECO:0007669"/>
    <property type="project" value="InterPro"/>
</dbReference>
<gene>
    <name evidence="1" type="ORF">AORI_P024</name>
</gene>
<dbReference type="Proteomes" id="UP000013968">
    <property type="component" value="Plasmid pXL100"/>
</dbReference>
<dbReference type="KEGG" id="aoi:AORI_P024"/>
<protein>
    <submittedName>
        <fullName evidence="1">Uncharacterized protein</fullName>
    </submittedName>
</protein>
<dbReference type="RefSeq" id="WP_024264317.1">
    <property type="nucleotide sequence ID" value="NC_023497.1"/>
</dbReference>
<dbReference type="EMBL" id="CP003411">
    <property type="protein sequence ID" value="AHJ58539.1"/>
    <property type="molecule type" value="Genomic_DNA"/>
</dbReference>
<sequence length="70" mass="8021">MERRKTGRPSKGLRKRKPLQLPVELAAAAEEQAKKYGMTFNDFCARLLSDHLNEQGVTVNYQQQEQLMTA</sequence>
<evidence type="ECO:0000313" key="2">
    <source>
        <dbReference type="Proteomes" id="UP000013968"/>
    </source>
</evidence>
<evidence type="ECO:0000313" key="1">
    <source>
        <dbReference type="EMBL" id="AHJ58539.1"/>
    </source>
</evidence>
<name>W6HVQ9_9PSEU</name>
<dbReference type="HOGENOM" id="CLU_2748875_0_0_11"/>
<accession>W6HVQ9</accession>
<proteinExistence type="predicted"/>
<reference evidence="1 2" key="1">
    <citation type="journal article" date="2014" name="BMC Genomics">
        <title>Complete genome sequence and comparative genomic analyses of the vancomycin-producing Amycolatopsis orientalis.</title>
        <authorList>
            <person name="Xu L."/>
            <person name="Huang H."/>
            <person name="Wei W."/>
            <person name="Zhong Y."/>
            <person name="Tang B."/>
            <person name="Yuan H."/>
            <person name="Zhu L."/>
            <person name="Huang W."/>
            <person name="Ge M."/>
            <person name="Yang S."/>
            <person name="Zheng H."/>
            <person name="Jiang W."/>
            <person name="Chen D."/>
            <person name="Zhao G.P."/>
            <person name="Zhao W."/>
        </authorList>
    </citation>
    <scope>NUCLEOTIDE SEQUENCE [LARGE SCALE GENOMIC DNA]</scope>
    <source>
        <strain evidence="1 2">HCCB10007</strain>
        <plasmid evidence="1 2">pXL100</plasmid>
    </source>
</reference>
<keyword evidence="1" id="KW-0614">Plasmid</keyword>
<organism evidence="1 2">
    <name type="scientific">Amycolatopsis keratiniphila</name>
    <dbReference type="NCBI Taxonomy" id="129921"/>
    <lineage>
        <taxon>Bacteria</taxon>
        <taxon>Bacillati</taxon>
        <taxon>Actinomycetota</taxon>
        <taxon>Actinomycetes</taxon>
        <taxon>Pseudonocardiales</taxon>
        <taxon>Pseudonocardiaceae</taxon>
        <taxon>Amycolatopsis</taxon>
        <taxon>Amycolatopsis japonica group</taxon>
    </lineage>
</organism>
<dbReference type="AlphaFoldDB" id="W6HVQ9"/>
<geneLocation type="plasmid" evidence="1 2">
    <name>pXL100</name>
</geneLocation>
<dbReference type="InterPro" id="IPR010985">
    <property type="entry name" value="Ribbon_hlx_hlx"/>
</dbReference>
<dbReference type="SUPFAM" id="SSF47598">
    <property type="entry name" value="Ribbon-helix-helix"/>
    <property type="match status" value="1"/>
</dbReference>